<accession>A0A6J6JYZ2</accession>
<organism evidence="1">
    <name type="scientific">freshwater metagenome</name>
    <dbReference type="NCBI Taxonomy" id="449393"/>
    <lineage>
        <taxon>unclassified sequences</taxon>
        <taxon>metagenomes</taxon>
        <taxon>ecological metagenomes</taxon>
    </lineage>
</organism>
<name>A0A6J6JYZ2_9ZZZZ</name>
<protein>
    <submittedName>
        <fullName evidence="1">Unannotated protein</fullName>
    </submittedName>
</protein>
<dbReference type="AlphaFoldDB" id="A0A6J6JYZ2"/>
<gene>
    <name evidence="1" type="ORF">UFOPK2166_00235</name>
</gene>
<reference evidence="1" key="1">
    <citation type="submission" date="2020-05" db="EMBL/GenBank/DDBJ databases">
        <authorList>
            <person name="Chiriac C."/>
            <person name="Salcher M."/>
            <person name="Ghai R."/>
            <person name="Kavagutti S V."/>
        </authorList>
    </citation>
    <scope>NUCLEOTIDE SEQUENCE</scope>
</reference>
<dbReference type="EMBL" id="CAEZWB010000017">
    <property type="protein sequence ID" value="CAB4641465.1"/>
    <property type="molecule type" value="Genomic_DNA"/>
</dbReference>
<proteinExistence type="predicted"/>
<sequence length="47" mass="5154">METSECAHHRVTPTPTELSGQLNCSLIRFGARVAEENLPGTTEELIN</sequence>
<evidence type="ECO:0000313" key="1">
    <source>
        <dbReference type="EMBL" id="CAB4641465.1"/>
    </source>
</evidence>